<dbReference type="Gene3D" id="3.40.50.620">
    <property type="entry name" value="HUPs"/>
    <property type="match status" value="2"/>
</dbReference>
<dbReference type="GO" id="GO:0004066">
    <property type="term" value="F:asparagine synthase (glutamine-hydrolyzing) activity"/>
    <property type="evidence" value="ECO:0007669"/>
    <property type="project" value="UniProtKB-EC"/>
</dbReference>
<evidence type="ECO:0000256" key="2">
    <source>
        <dbReference type="ARBA" id="ARBA00012737"/>
    </source>
</evidence>
<name>A0A290Z6U6_9PSEU</name>
<accession>A0A290Z6U6</accession>
<dbReference type="RefSeq" id="WP_096494134.1">
    <property type="nucleotide sequence ID" value="NZ_CP023445.1"/>
</dbReference>
<protein>
    <recommendedName>
        <fullName evidence="2">asparagine synthase (glutamine-hydrolyzing)</fullName>
        <ecNumber evidence="2">6.3.5.4</ecNumber>
    </recommendedName>
</protein>
<dbReference type="SUPFAM" id="SSF52402">
    <property type="entry name" value="Adenine nucleotide alpha hydrolases-like"/>
    <property type="match status" value="1"/>
</dbReference>
<dbReference type="PANTHER" id="PTHR43284">
    <property type="entry name" value="ASPARAGINE SYNTHETASE (GLUTAMINE-HYDROLYZING)"/>
    <property type="match status" value="1"/>
</dbReference>
<dbReference type="InterPro" id="IPR051786">
    <property type="entry name" value="ASN_synthetase/amidase"/>
</dbReference>
<sequence>MTFLVLPDRALPPGPAGGVGPKEIRHHSGRPWLVGDWHDDDITAAEHGPNRLVLLGPALTTPAELTRGLRAVRSTADLDPLLRAIAGSFHALASIDGRVRAQGTLSTARQVCHATVRGATLASDRPDLLADLIGAQVDEEQLALELLAPFGPPWPLGERTAWRGVRVPRTGECLEVDRDGACRTRRWWTPPEPTAPLGDGGAVRDALLDAVAARTRQGGTVSADLSGGLDSTTLCFLAARGPADLVTVHYEALGRFSDDREQAARAATALGQAHHVVVPAGRAPDWFAPLERVRHDRQGPLVFARGRATNEHLAGAVAALGSRRHLQGIGGDELFHAGTMALHALARQRPLAAVRHARALRAHRRWSLAATAGVLAFHRPYPRWLADQADRLGRPPTAFGAPAWEVEPLLPPWTSRDAAATVRRALREAAASAPEPLSPIPAQHEMLRITAVNGRAVRRNSAIASASGVTFEAPFTDDRVLEAVLSLRFADRIDHHRFKPVLGTAMRGLVPADVLRRQTKNDASAELYAGLRGRRDELLALFEDSRLAARGLIDPAPLRHVLRAAHADARPLMPFDPTLACELWLRALDPAALPAEEAR</sequence>
<dbReference type="Pfam" id="PF00733">
    <property type="entry name" value="Asn_synthase"/>
    <property type="match status" value="1"/>
</dbReference>
<feature type="domain" description="Asparagine synthetase" evidence="5">
    <location>
        <begin position="203"/>
        <end position="586"/>
    </location>
</feature>
<evidence type="ECO:0000256" key="4">
    <source>
        <dbReference type="ARBA" id="ARBA00048741"/>
    </source>
</evidence>
<dbReference type="Proteomes" id="UP000218505">
    <property type="component" value="Chromosome"/>
</dbReference>
<keyword evidence="3" id="KW-0028">Amino-acid biosynthesis</keyword>
<proteinExistence type="predicted"/>
<dbReference type="EC" id="6.3.5.4" evidence="2"/>
<evidence type="ECO:0000259" key="5">
    <source>
        <dbReference type="Pfam" id="PF00733"/>
    </source>
</evidence>
<evidence type="ECO:0000313" key="7">
    <source>
        <dbReference type="Proteomes" id="UP000218505"/>
    </source>
</evidence>
<organism evidence="6 7">
    <name type="scientific">Actinosynnema pretiosum</name>
    <dbReference type="NCBI Taxonomy" id="42197"/>
    <lineage>
        <taxon>Bacteria</taxon>
        <taxon>Bacillati</taxon>
        <taxon>Actinomycetota</taxon>
        <taxon>Actinomycetes</taxon>
        <taxon>Pseudonocardiales</taxon>
        <taxon>Pseudonocardiaceae</taxon>
        <taxon>Actinosynnema</taxon>
    </lineage>
</organism>
<keyword evidence="3" id="KW-0061">Asparagine biosynthesis</keyword>
<evidence type="ECO:0000256" key="1">
    <source>
        <dbReference type="ARBA" id="ARBA00005187"/>
    </source>
</evidence>
<dbReference type="InterPro" id="IPR014729">
    <property type="entry name" value="Rossmann-like_a/b/a_fold"/>
</dbReference>
<reference evidence="6" key="1">
    <citation type="submission" date="2017-09" db="EMBL/GenBank/DDBJ databases">
        <title>Complete Genome Sequence of ansamitocin-producing Bacterium Actinosynnema pretiosum X47.</title>
        <authorList>
            <person name="Cao G."/>
            <person name="Zong G."/>
            <person name="Zhong C."/>
            <person name="Fu J."/>
        </authorList>
    </citation>
    <scope>NUCLEOTIDE SEQUENCE [LARGE SCALE GENOMIC DNA]</scope>
    <source>
        <strain evidence="6">X47</strain>
    </source>
</reference>
<keyword evidence="7" id="KW-1185">Reference proteome</keyword>
<evidence type="ECO:0000256" key="3">
    <source>
        <dbReference type="ARBA" id="ARBA00022888"/>
    </source>
</evidence>
<dbReference type="PANTHER" id="PTHR43284:SF1">
    <property type="entry name" value="ASPARAGINE SYNTHETASE"/>
    <property type="match status" value="1"/>
</dbReference>
<dbReference type="InterPro" id="IPR001962">
    <property type="entry name" value="Asn_synthase"/>
</dbReference>
<dbReference type="GO" id="GO:0006529">
    <property type="term" value="P:asparagine biosynthetic process"/>
    <property type="evidence" value="ECO:0007669"/>
    <property type="project" value="UniProtKB-KW"/>
</dbReference>
<comment type="catalytic activity">
    <reaction evidence="4">
        <text>L-aspartate + L-glutamine + ATP + H2O = L-asparagine + L-glutamate + AMP + diphosphate + H(+)</text>
        <dbReference type="Rhea" id="RHEA:12228"/>
        <dbReference type="ChEBI" id="CHEBI:15377"/>
        <dbReference type="ChEBI" id="CHEBI:15378"/>
        <dbReference type="ChEBI" id="CHEBI:29985"/>
        <dbReference type="ChEBI" id="CHEBI:29991"/>
        <dbReference type="ChEBI" id="CHEBI:30616"/>
        <dbReference type="ChEBI" id="CHEBI:33019"/>
        <dbReference type="ChEBI" id="CHEBI:58048"/>
        <dbReference type="ChEBI" id="CHEBI:58359"/>
        <dbReference type="ChEBI" id="CHEBI:456215"/>
        <dbReference type="EC" id="6.3.5.4"/>
    </reaction>
</comment>
<dbReference type="EMBL" id="CP023445">
    <property type="protein sequence ID" value="ATE54714.1"/>
    <property type="molecule type" value="Genomic_DNA"/>
</dbReference>
<dbReference type="KEGG" id="apre:CNX65_16690"/>
<gene>
    <name evidence="6" type="ORF">CNX65_16690</name>
</gene>
<dbReference type="AlphaFoldDB" id="A0A290Z6U6"/>
<evidence type="ECO:0000313" key="6">
    <source>
        <dbReference type="EMBL" id="ATE54714.1"/>
    </source>
</evidence>
<comment type="pathway">
    <text evidence="1">Amino-acid biosynthesis; L-asparagine biosynthesis; L-asparagine from L-aspartate (L-Gln route): step 1/1.</text>
</comment>